<reference evidence="2 3" key="1">
    <citation type="submission" date="2013-12" db="EMBL/GenBank/DDBJ databases">
        <title>Complete genome sequence of Rhizobium etli bv. mimosae IE4771.</title>
        <authorList>
            <person name="Bustos P."/>
            <person name="Santamaria R.I."/>
            <person name="Lozano L."/>
            <person name="Ormeno-Orrillo E."/>
            <person name="Rogel M.A."/>
            <person name="Romero D."/>
            <person name="Cevallos M.A."/>
            <person name="Martinez-Romero E."/>
            <person name="Gonzalez V."/>
        </authorList>
    </citation>
    <scope>NUCLEOTIDE SEQUENCE [LARGE SCALE GENOMIC DNA]</scope>
    <source>
        <strain evidence="2 3">IE4771</strain>
    </source>
</reference>
<feature type="region of interest" description="Disordered" evidence="1">
    <location>
        <begin position="1"/>
        <end position="22"/>
    </location>
</feature>
<feature type="compositionally biased region" description="Polar residues" evidence="1">
    <location>
        <begin position="10"/>
        <end position="22"/>
    </location>
</feature>
<evidence type="ECO:0000313" key="3">
    <source>
        <dbReference type="Proteomes" id="UP000027180"/>
    </source>
</evidence>
<organism evidence="2 3">
    <name type="scientific">Rhizobium etli bv. mimosae str. IE4771</name>
    <dbReference type="NCBI Taxonomy" id="1432050"/>
    <lineage>
        <taxon>Bacteria</taxon>
        <taxon>Pseudomonadati</taxon>
        <taxon>Pseudomonadota</taxon>
        <taxon>Alphaproteobacteria</taxon>
        <taxon>Hyphomicrobiales</taxon>
        <taxon>Rhizobiaceae</taxon>
        <taxon>Rhizobium/Agrobacterium group</taxon>
        <taxon>Rhizobium</taxon>
    </lineage>
</organism>
<dbReference type="AlphaFoldDB" id="A0A060I6C1"/>
<dbReference type="HOGENOM" id="CLU_2846766_0_0_5"/>
<gene>
    <name evidence="2" type="ORF">IE4771_CH04396</name>
</gene>
<proteinExistence type="predicted"/>
<evidence type="ECO:0000256" key="1">
    <source>
        <dbReference type="SAM" id="MobiDB-lite"/>
    </source>
</evidence>
<protein>
    <submittedName>
        <fullName evidence="2">Uncharacterized protein</fullName>
    </submittedName>
</protein>
<sequence length="65" mass="7275">MAPPPDADDSSQNQPINRNEGQFSFEFQPASMTRNHLIKASPGVRDGERSRMNSQSARKAARQFL</sequence>
<accession>A0A060I6C1</accession>
<dbReference type="Proteomes" id="UP000027180">
    <property type="component" value="Chromosome"/>
</dbReference>
<name>A0A060I6C1_RHIET</name>
<dbReference type="KEGG" id="rei:IE4771_CH04396"/>
<evidence type="ECO:0000313" key="2">
    <source>
        <dbReference type="EMBL" id="AIC29442.1"/>
    </source>
</evidence>
<dbReference type="EMBL" id="CP006986">
    <property type="protein sequence ID" value="AIC29442.1"/>
    <property type="molecule type" value="Genomic_DNA"/>
</dbReference>
<feature type="region of interest" description="Disordered" evidence="1">
    <location>
        <begin position="41"/>
        <end position="65"/>
    </location>
</feature>